<gene>
    <name evidence="1" type="ORF">EfsSVR2332_11870</name>
</gene>
<dbReference type="EMBL" id="AP026729">
    <property type="protein sequence ID" value="BDQ61109.1"/>
    <property type="molecule type" value="Genomic_DNA"/>
</dbReference>
<organism evidence="1 2">
    <name type="scientific">Enterococcus faecalis</name>
    <name type="common">Streptococcus faecalis</name>
    <dbReference type="NCBI Taxonomy" id="1351"/>
    <lineage>
        <taxon>Bacteria</taxon>
        <taxon>Bacillati</taxon>
        <taxon>Bacillota</taxon>
        <taxon>Bacilli</taxon>
        <taxon>Lactobacillales</taxon>
        <taxon>Enterococcaceae</taxon>
        <taxon>Enterococcus</taxon>
    </lineage>
</organism>
<sequence>MEHAPNTKFLKEISEKLNKTGIPIYYKLPGPEIIEPFYVIGNHFDDDTKSAKFGAAIVNTDLQIDLFYPVNSRAKVEDVIYQTKSALRTKKISTNIRPDNTIGREVYHVVFKISDYIF</sequence>
<evidence type="ECO:0000313" key="2">
    <source>
        <dbReference type="Proteomes" id="UP001317613"/>
    </source>
</evidence>
<name>A0AC59HN32_ENTFL</name>
<evidence type="ECO:0000313" key="1">
    <source>
        <dbReference type="EMBL" id="BDQ61109.1"/>
    </source>
</evidence>
<reference evidence="1" key="1">
    <citation type="submission" date="2022-08" db="EMBL/GenBank/DDBJ databases">
        <title>Molecular epidemiological analysis of five strains of VanD-type vancomycin-resistant Enterococcus faecalis.</title>
        <authorList>
            <person name="Mimura K."/>
            <person name="Hashimoto Y."/>
            <person name="Tomita H."/>
        </authorList>
    </citation>
    <scope>NUCLEOTIDE SEQUENCE</scope>
    <source>
        <strain evidence="1">SVR2332</strain>
    </source>
</reference>
<accession>A0AC59HN32</accession>
<proteinExistence type="predicted"/>
<protein>
    <submittedName>
        <fullName evidence="1">Uncharacterized protein</fullName>
    </submittedName>
</protein>
<dbReference type="Proteomes" id="UP001317613">
    <property type="component" value="Chromosome"/>
</dbReference>